<comment type="caution">
    <text evidence="3">The sequence shown here is derived from an EMBL/GenBank/DDBJ whole genome shotgun (WGS) entry which is preliminary data.</text>
</comment>
<dbReference type="Proteomes" id="UP001597510">
    <property type="component" value="Unassembled WGS sequence"/>
</dbReference>
<dbReference type="InterPro" id="IPR012347">
    <property type="entry name" value="Ferritin-like"/>
</dbReference>
<dbReference type="PANTHER" id="PTHR38593:SF1">
    <property type="entry name" value="BLR2558 PROTEIN"/>
    <property type="match status" value="1"/>
</dbReference>
<dbReference type="Gene3D" id="1.20.1260.10">
    <property type="match status" value="1"/>
</dbReference>
<evidence type="ECO:0000256" key="1">
    <source>
        <dbReference type="SAM" id="SignalP"/>
    </source>
</evidence>
<sequence length="197" mass="21607">MKTKSILLSTAIAVAFGVASCNSNSGDSQDSTEHLNNQAIEATAVTDSMARAQKEDAESVVELAGGGMMEVELAKVALTKATSPKVKQFAQMMIDDHTKANEELKSLASSKNIVLPTTLPEDHQKTINDVSEESGKKFDRKYMDVMLEDHKKDVDKFQKLADNGNDEDIKAFAAKILPTLIHHKEEAEKLEKLTDKM</sequence>
<keyword evidence="4" id="KW-1185">Reference proteome</keyword>
<feature type="domain" description="DUF4142" evidence="2">
    <location>
        <begin position="55"/>
        <end position="190"/>
    </location>
</feature>
<evidence type="ECO:0000313" key="3">
    <source>
        <dbReference type="EMBL" id="MFD2521713.1"/>
    </source>
</evidence>
<reference evidence="4" key="1">
    <citation type="journal article" date="2019" name="Int. J. Syst. Evol. Microbiol.">
        <title>The Global Catalogue of Microorganisms (GCM) 10K type strain sequencing project: providing services to taxonomists for standard genome sequencing and annotation.</title>
        <authorList>
            <consortium name="The Broad Institute Genomics Platform"/>
            <consortium name="The Broad Institute Genome Sequencing Center for Infectious Disease"/>
            <person name="Wu L."/>
            <person name="Ma J."/>
        </authorList>
    </citation>
    <scope>NUCLEOTIDE SEQUENCE [LARGE SCALE GENOMIC DNA]</scope>
    <source>
        <strain evidence="4">KCTC 52344</strain>
    </source>
</reference>
<evidence type="ECO:0000313" key="4">
    <source>
        <dbReference type="Proteomes" id="UP001597510"/>
    </source>
</evidence>
<gene>
    <name evidence="3" type="ORF">ACFSR2_12525</name>
</gene>
<dbReference type="Pfam" id="PF13628">
    <property type="entry name" value="DUF4142"/>
    <property type="match status" value="1"/>
</dbReference>
<accession>A0ABW5J823</accession>
<protein>
    <submittedName>
        <fullName evidence="3">DUF4142 domain-containing protein</fullName>
    </submittedName>
</protein>
<organism evidence="3 4">
    <name type="scientific">Emticicia soli</name>
    <dbReference type="NCBI Taxonomy" id="2027878"/>
    <lineage>
        <taxon>Bacteria</taxon>
        <taxon>Pseudomonadati</taxon>
        <taxon>Bacteroidota</taxon>
        <taxon>Cytophagia</taxon>
        <taxon>Cytophagales</taxon>
        <taxon>Leadbetterellaceae</taxon>
        <taxon>Emticicia</taxon>
    </lineage>
</organism>
<proteinExistence type="predicted"/>
<name>A0ABW5J823_9BACT</name>
<dbReference type="RefSeq" id="WP_340235990.1">
    <property type="nucleotide sequence ID" value="NZ_JBBEWC010000005.1"/>
</dbReference>
<evidence type="ECO:0000259" key="2">
    <source>
        <dbReference type="Pfam" id="PF13628"/>
    </source>
</evidence>
<dbReference type="PANTHER" id="PTHR38593">
    <property type="entry name" value="BLR2558 PROTEIN"/>
    <property type="match status" value="1"/>
</dbReference>
<dbReference type="InterPro" id="IPR025419">
    <property type="entry name" value="DUF4142"/>
</dbReference>
<feature type="signal peptide" evidence="1">
    <location>
        <begin position="1"/>
        <end position="25"/>
    </location>
</feature>
<feature type="chain" id="PRO_5046165827" evidence="1">
    <location>
        <begin position="26"/>
        <end position="197"/>
    </location>
</feature>
<dbReference type="EMBL" id="JBHULC010000011">
    <property type="protein sequence ID" value="MFD2521713.1"/>
    <property type="molecule type" value="Genomic_DNA"/>
</dbReference>
<dbReference type="PROSITE" id="PS51257">
    <property type="entry name" value="PROKAR_LIPOPROTEIN"/>
    <property type="match status" value="1"/>
</dbReference>
<keyword evidence="1" id="KW-0732">Signal</keyword>